<evidence type="ECO:0000256" key="1">
    <source>
        <dbReference type="SAM" id="SignalP"/>
    </source>
</evidence>
<dbReference type="Proteomes" id="UP000436006">
    <property type="component" value="Unassembled WGS sequence"/>
</dbReference>
<comment type="caution">
    <text evidence="4">The sequence shown here is derived from an EMBL/GenBank/DDBJ whole genome shotgun (WGS) entry which is preliminary data.</text>
</comment>
<dbReference type="SUPFAM" id="SSF56601">
    <property type="entry name" value="beta-lactamase/transpeptidase-like"/>
    <property type="match status" value="1"/>
</dbReference>
<proteinExistence type="predicted"/>
<feature type="domain" description="Peptidase S12 Pab87-related C-terminal" evidence="3">
    <location>
        <begin position="421"/>
        <end position="525"/>
    </location>
</feature>
<organism evidence="4 5">
    <name type="scientific">Spirosoma arboris</name>
    <dbReference type="NCBI Taxonomy" id="2682092"/>
    <lineage>
        <taxon>Bacteria</taxon>
        <taxon>Pseudomonadati</taxon>
        <taxon>Bacteroidota</taxon>
        <taxon>Cytophagia</taxon>
        <taxon>Cytophagales</taxon>
        <taxon>Cytophagaceae</taxon>
        <taxon>Spirosoma</taxon>
    </lineage>
</organism>
<evidence type="ECO:0000313" key="5">
    <source>
        <dbReference type="Proteomes" id="UP000436006"/>
    </source>
</evidence>
<feature type="domain" description="Beta-lactamase-related" evidence="2">
    <location>
        <begin position="35"/>
        <end position="371"/>
    </location>
</feature>
<dbReference type="InterPro" id="IPR001466">
    <property type="entry name" value="Beta-lactam-related"/>
</dbReference>
<evidence type="ECO:0000259" key="3">
    <source>
        <dbReference type="Pfam" id="PF11954"/>
    </source>
</evidence>
<gene>
    <name evidence="4" type="ORF">GO755_31180</name>
</gene>
<dbReference type="Gene3D" id="3.40.710.10">
    <property type="entry name" value="DD-peptidase/beta-lactamase superfamily"/>
    <property type="match status" value="1"/>
</dbReference>
<reference evidence="4 5" key="1">
    <citation type="submission" date="2019-12" db="EMBL/GenBank/DDBJ databases">
        <title>Spirosoma sp. HMF4905 genome sequencing and assembly.</title>
        <authorList>
            <person name="Kang H."/>
            <person name="Cha I."/>
            <person name="Kim H."/>
            <person name="Joh K."/>
        </authorList>
    </citation>
    <scope>NUCLEOTIDE SEQUENCE [LARGE SCALE GENOMIC DNA]</scope>
    <source>
        <strain evidence="4 5">HMF4905</strain>
    </source>
</reference>
<evidence type="ECO:0000313" key="4">
    <source>
        <dbReference type="EMBL" id="MVM34534.1"/>
    </source>
</evidence>
<keyword evidence="1" id="KW-0732">Signal</keyword>
<dbReference type="RefSeq" id="WP_157589350.1">
    <property type="nucleotide sequence ID" value="NZ_WPIN01000016.1"/>
</dbReference>
<dbReference type="EMBL" id="WPIN01000016">
    <property type="protein sequence ID" value="MVM34534.1"/>
    <property type="molecule type" value="Genomic_DNA"/>
</dbReference>
<dbReference type="AlphaFoldDB" id="A0A7K1SL85"/>
<name>A0A7K1SL85_9BACT</name>
<keyword evidence="4" id="KW-0378">Hydrolase</keyword>
<protein>
    <submittedName>
        <fullName evidence="4">Serine hydrolase</fullName>
    </submittedName>
</protein>
<feature type="chain" id="PRO_5029704777" evidence="1">
    <location>
        <begin position="27"/>
        <end position="534"/>
    </location>
</feature>
<dbReference type="InterPro" id="IPR050491">
    <property type="entry name" value="AmpC-like"/>
</dbReference>
<dbReference type="PANTHER" id="PTHR46825">
    <property type="entry name" value="D-ALANYL-D-ALANINE-CARBOXYPEPTIDASE/ENDOPEPTIDASE AMPH"/>
    <property type="match status" value="1"/>
</dbReference>
<dbReference type="PANTHER" id="PTHR46825:SF15">
    <property type="entry name" value="BETA-LACTAMASE-RELATED DOMAIN-CONTAINING PROTEIN"/>
    <property type="match status" value="1"/>
</dbReference>
<sequence length="534" mass="59646">MNQRLRLSIVCFILVFQLSHYPFAWAQGIPSPQIDALVQKTLTTFDVPGIAVAVIKDGKVIHSKGYGVRSLKTGDKVDENTLFGVASNSKAFTSAALAILMDEGKLSWDDKVIDFIPEFRMYDPYVTDAFTIRDLLTHRSGLGLGAGDLMFWPDSSNFTMKDIIHNLRYLKPVSGFRTKYDYDNLLYMVAGEVVERVSGKSWEAFVEERIMKPLGMNRSAGSYSRLADKVNVIDAHAPVNGKVQVISRDMFRFGYSAGGINSSVADMSKWVIMQLNKGKYGEKLDKQVFSEKRQADMWGAQTILPVNPTPTPPYNTHFAAYGLGWGLSDVKGYKQVTHTGGLAGMVTQVTLLPELQLGIIVFTNQQSGAAFSSITNTIKDSYLGVPPTDWIKVYSDRVKKGQDEADAITKGIWEAIEKEQKANTTPVNLAAYTGTYHDSWFGDVLISMKNGKPWFQSLRAPKLTGELFFYKNNTFIVKWTNRSFDADAYVTFQTDENQKPSSIKMKPISPLTDFSFDFQDLDLKRVPAESGTKQ</sequence>
<keyword evidence="5" id="KW-1185">Reference proteome</keyword>
<dbReference type="Pfam" id="PF11954">
    <property type="entry name" value="DUF3471"/>
    <property type="match status" value="1"/>
</dbReference>
<dbReference type="Gene3D" id="2.40.128.600">
    <property type="match status" value="1"/>
</dbReference>
<accession>A0A7K1SL85</accession>
<dbReference type="InterPro" id="IPR021860">
    <property type="entry name" value="Peptidase_S12_Pab87-rel_C"/>
</dbReference>
<dbReference type="GO" id="GO:0016787">
    <property type="term" value="F:hydrolase activity"/>
    <property type="evidence" value="ECO:0007669"/>
    <property type="project" value="UniProtKB-KW"/>
</dbReference>
<feature type="signal peptide" evidence="1">
    <location>
        <begin position="1"/>
        <end position="26"/>
    </location>
</feature>
<dbReference type="InterPro" id="IPR012338">
    <property type="entry name" value="Beta-lactam/transpept-like"/>
</dbReference>
<evidence type="ECO:0000259" key="2">
    <source>
        <dbReference type="Pfam" id="PF00144"/>
    </source>
</evidence>
<dbReference type="Pfam" id="PF00144">
    <property type="entry name" value="Beta-lactamase"/>
    <property type="match status" value="1"/>
</dbReference>